<dbReference type="AlphaFoldDB" id="A0A0N9I2E8"/>
<dbReference type="Pfam" id="PF01381">
    <property type="entry name" value="HTH_3"/>
    <property type="match status" value="1"/>
</dbReference>
<keyword evidence="4" id="KW-1185">Reference proteome</keyword>
<organism evidence="3 4">
    <name type="scientific">Kibdelosporangium phytohabitans</name>
    <dbReference type="NCBI Taxonomy" id="860235"/>
    <lineage>
        <taxon>Bacteria</taxon>
        <taxon>Bacillati</taxon>
        <taxon>Actinomycetota</taxon>
        <taxon>Actinomycetes</taxon>
        <taxon>Pseudonocardiales</taxon>
        <taxon>Pseudonocardiaceae</taxon>
        <taxon>Kibdelosporangium</taxon>
    </lineage>
</organism>
<protein>
    <recommendedName>
        <fullName evidence="2">HTH cro/C1-type domain-containing protein</fullName>
    </recommendedName>
</protein>
<dbReference type="Proteomes" id="UP000063699">
    <property type="component" value="Chromosome"/>
</dbReference>
<dbReference type="CDD" id="cd00093">
    <property type="entry name" value="HTH_XRE"/>
    <property type="match status" value="1"/>
</dbReference>
<evidence type="ECO:0000313" key="4">
    <source>
        <dbReference type="Proteomes" id="UP000063699"/>
    </source>
</evidence>
<name>A0A0N9I2E8_9PSEU</name>
<gene>
    <name evidence="3" type="ORF">AOZ06_27875</name>
</gene>
<proteinExistence type="predicted"/>
<reference evidence="3 4" key="1">
    <citation type="submission" date="2015-07" db="EMBL/GenBank/DDBJ databases">
        <title>Genome sequencing of Kibdelosporangium phytohabitans.</title>
        <authorList>
            <person name="Qin S."/>
            <person name="Xing K."/>
        </authorList>
    </citation>
    <scope>NUCLEOTIDE SEQUENCE [LARGE SCALE GENOMIC DNA]</scope>
    <source>
        <strain evidence="3 4">KLBMP1111</strain>
    </source>
</reference>
<dbReference type="KEGG" id="kphy:AOZ06_27875"/>
<dbReference type="Gene3D" id="1.10.260.40">
    <property type="entry name" value="lambda repressor-like DNA-binding domains"/>
    <property type="match status" value="1"/>
</dbReference>
<dbReference type="SUPFAM" id="SSF47413">
    <property type="entry name" value="lambda repressor-like DNA-binding domains"/>
    <property type="match status" value="1"/>
</dbReference>
<dbReference type="InterPro" id="IPR001387">
    <property type="entry name" value="Cro/C1-type_HTH"/>
</dbReference>
<sequence>MPVHTRIATTTPPLWRLIPQLREQLGISQVTLARLLTETSGNPAVTRAEISRWERGKRIPGPYWRAWLSQVLDVSQDRLETAARSARNVRRSAGEPIPELAPYRRDG</sequence>
<accession>A0A0N9I2E8</accession>
<evidence type="ECO:0000256" key="1">
    <source>
        <dbReference type="SAM" id="MobiDB-lite"/>
    </source>
</evidence>
<evidence type="ECO:0000259" key="2">
    <source>
        <dbReference type="PROSITE" id="PS50943"/>
    </source>
</evidence>
<dbReference type="GO" id="GO:0003677">
    <property type="term" value="F:DNA binding"/>
    <property type="evidence" value="ECO:0007669"/>
    <property type="project" value="InterPro"/>
</dbReference>
<evidence type="ECO:0000313" key="3">
    <source>
        <dbReference type="EMBL" id="ALG10201.1"/>
    </source>
</evidence>
<feature type="region of interest" description="Disordered" evidence="1">
    <location>
        <begin position="85"/>
        <end position="107"/>
    </location>
</feature>
<feature type="domain" description="HTH cro/C1-type" evidence="2">
    <location>
        <begin position="18"/>
        <end position="79"/>
    </location>
</feature>
<dbReference type="EMBL" id="CP012752">
    <property type="protein sequence ID" value="ALG10201.1"/>
    <property type="molecule type" value="Genomic_DNA"/>
</dbReference>
<dbReference type="InterPro" id="IPR010982">
    <property type="entry name" value="Lambda_DNA-bd_dom_sf"/>
</dbReference>
<dbReference type="PROSITE" id="PS50943">
    <property type="entry name" value="HTH_CROC1"/>
    <property type="match status" value="1"/>
</dbReference>